<dbReference type="PANTHER" id="PTHR23501">
    <property type="entry name" value="MAJOR FACILITATOR SUPERFAMILY"/>
    <property type="match status" value="1"/>
</dbReference>
<dbReference type="AlphaFoldDB" id="A0A5C2SLC1"/>
<dbReference type="InterPro" id="IPR036259">
    <property type="entry name" value="MFS_trans_sf"/>
</dbReference>
<keyword evidence="4 8" id="KW-0812">Transmembrane</keyword>
<accession>A0A5C2SLC1</accession>
<sequence length="573" mass="62034">MAFLEALKAQFRPSDNLEDAQVATLTKDAKPTPSDDGSSVKQEPVPTAAAGVAKVEAVQAVYGKYGKYCLWVGLAMMMIVFELDNSTVYTYQNYATSSFNQLSLLSTLSIAVTIISAVAKPPIAKISDVIGRGETYLFTISCYLLSYILCASSKTINAYAAGLVFYALGQTGTQILDQIIFSDISSPRWRGLILGLSYFPFLITPWVAAFIAESVTREGGIGWRWGIGMFAIIMPFASSFIIITLLYLQRKAKKSGLVLTQRITVYDFCSLIDLGGIILLCGGFAMLLLPLTLAATTTSRWHTPWIDALIALGAVFLIALVPYEKYVAKHPVVPVRYFRNMSIVLACVLGAIDNVGFSATHVYLYAWSIVAHDFSVRNATFLVYTNGVTQCLFGIMAGAIMYKTRRYKSLIIVGAVIRLVGYGVMIRLRGSDNSTAELFVVQLIQGIGSGFIQQIVVVAAQIVVPHAELAQVSALVLLTSFLGSAVGSCIAGGIYTNTFKDALRHRLGSGASQETVNSLFNSITGVLPDWGTAERTAVNMAYSDVMKWISIAAEATGAPLLICALFLPDKRLE</sequence>
<evidence type="ECO:0000256" key="7">
    <source>
        <dbReference type="ARBA" id="ARBA00023136"/>
    </source>
</evidence>
<comment type="similarity">
    <text evidence="2">Belongs to the major facilitator superfamily.</text>
</comment>
<dbReference type="Gene3D" id="1.20.1250.20">
    <property type="entry name" value="MFS general substrate transporter like domains"/>
    <property type="match status" value="2"/>
</dbReference>
<keyword evidence="7 8" id="KW-0472">Membrane</keyword>
<reference evidence="10" key="1">
    <citation type="journal article" date="2018" name="Genome Biol. Evol.">
        <title>Genomics and development of Lentinus tigrinus, a white-rot wood-decaying mushroom with dimorphic fruiting bodies.</title>
        <authorList>
            <person name="Wu B."/>
            <person name="Xu Z."/>
            <person name="Knudson A."/>
            <person name="Carlson A."/>
            <person name="Chen N."/>
            <person name="Kovaka S."/>
            <person name="LaButti K."/>
            <person name="Lipzen A."/>
            <person name="Pennachio C."/>
            <person name="Riley R."/>
            <person name="Schakwitz W."/>
            <person name="Umezawa K."/>
            <person name="Ohm R.A."/>
            <person name="Grigoriev I.V."/>
            <person name="Nagy L.G."/>
            <person name="Gibbons J."/>
            <person name="Hibbett D."/>
        </authorList>
    </citation>
    <scope>NUCLEOTIDE SEQUENCE [LARGE SCALE GENOMIC DNA]</scope>
    <source>
        <strain evidence="10">ALCF2SS1-6</strain>
    </source>
</reference>
<evidence type="ECO:0000256" key="8">
    <source>
        <dbReference type="SAM" id="Phobius"/>
    </source>
</evidence>
<evidence type="ECO:0000256" key="5">
    <source>
        <dbReference type="ARBA" id="ARBA00022989"/>
    </source>
</evidence>
<feature type="transmembrane region" description="Helical" evidence="8">
    <location>
        <begin position="548"/>
        <end position="567"/>
    </location>
</feature>
<dbReference type="GO" id="GO:0015343">
    <property type="term" value="F:siderophore-iron transmembrane transporter activity"/>
    <property type="evidence" value="ECO:0007669"/>
    <property type="project" value="TreeGrafter"/>
</dbReference>
<proteinExistence type="inferred from homology"/>
<comment type="subcellular location">
    <subcellularLocation>
        <location evidence="1">Membrane</location>
        <topology evidence="1">Multi-pass membrane protein</topology>
    </subcellularLocation>
</comment>
<keyword evidence="3" id="KW-0813">Transport</keyword>
<dbReference type="InterPro" id="IPR011701">
    <property type="entry name" value="MFS"/>
</dbReference>
<dbReference type="Proteomes" id="UP000313359">
    <property type="component" value="Unassembled WGS sequence"/>
</dbReference>
<evidence type="ECO:0000256" key="4">
    <source>
        <dbReference type="ARBA" id="ARBA00022692"/>
    </source>
</evidence>
<feature type="transmembrane region" description="Helical" evidence="8">
    <location>
        <begin position="440"/>
        <end position="463"/>
    </location>
</feature>
<keyword evidence="5 8" id="KW-1133">Transmembrane helix</keyword>
<dbReference type="SUPFAM" id="SSF103473">
    <property type="entry name" value="MFS general substrate transporter"/>
    <property type="match status" value="2"/>
</dbReference>
<feature type="transmembrane region" description="Helical" evidence="8">
    <location>
        <begin position="475"/>
        <end position="495"/>
    </location>
</feature>
<keyword evidence="6" id="KW-0406">Ion transport</keyword>
<evidence type="ECO:0000313" key="10">
    <source>
        <dbReference type="EMBL" id="RPD63937.1"/>
    </source>
</evidence>
<keyword evidence="11" id="KW-1185">Reference proteome</keyword>
<dbReference type="Pfam" id="PF07690">
    <property type="entry name" value="MFS_1"/>
    <property type="match status" value="1"/>
</dbReference>
<dbReference type="EMBL" id="ML122255">
    <property type="protein sequence ID" value="RPD63937.1"/>
    <property type="molecule type" value="Genomic_DNA"/>
</dbReference>
<evidence type="ECO:0000256" key="3">
    <source>
        <dbReference type="ARBA" id="ARBA00022448"/>
    </source>
</evidence>
<feature type="transmembrane region" description="Helical" evidence="8">
    <location>
        <begin position="104"/>
        <end position="124"/>
    </location>
</feature>
<organism evidence="10 11">
    <name type="scientific">Lentinus tigrinus ALCF2SS1-6</name>
    <dbReference type="NCBI Taxonomy" id="1328759"/>
    <lineage>
        <taxon>Eukaryota</taxon>
        <taxon>Fungi</taxon>
        <taxon>Dikarya</taxon>
        <taxon>Basidiomycota</taxon>
        <taxon>Agaricomycotina</taxon>
        <taxon>Agaricomycetes</taxon>
        <taxon>Polyporales</taxon>
        <taxon>Polyporaceae</taxon>
        <taxon>Lentinus</taxon>
    </lineage>
</organism>
<evidence type="ECO:0000256" key="1">
    <source>
        <dbReference type="ARBA" id="ARBA00004141"/>
    </source>
</evidence>
<dbReference type="GO" id="GO:0005886">
    <property type="term" value="C:plasma membrane"/>
    <property type="evidence" value="ECO:0007669"/>
    <property type="project" value="TreeGrafter"/>
</dbReference>
<protein>
    <submittedName>
        <fullName evidence="10">Siderochrome-iron transporter</fullName>
    </submittedName>
</protein>
<evidence type="ECO:0000256" key="6">
    <source>
        <dbReference type="ARBA" id="ARBA00023065"/>
    </source>
</evidence>
<dbReference type="STRING" id="1328759.A0A5C2SLC1"/>
<feature type="transmembrane region" description="Helical" evidence="8">
    <location>
        <begin position="381"/>
        <end position="402"/>
    </location>
</feature>
<dbReference type="PROSITE" id="PS50850">
    <property type="entry name" value="MFS"/>
    <property type="match status" value="1"/>
</dbReference>
<feature type="transmembrane region" description="Helical" evidence="8">
    <location>
        <begin position="305"/>
        <end position="323"/>
    </location>
</feature>
<dbReference type="FunFam" id="1.20.1250.20:FF:000197">
    <property type="entry name" value="Siderophore iron transporter 1"/>
    <property type="match status" value="1"/>
</dbReference>
<evidence type="ECO:0000256" key="2">
    <source>
        <dbReference type="ARBA" id="ARBA00008335"/>
    </source>
</evidence>
<evidence type="ECO:0000259" key="9">
    <source>
        <dbReference type="PROSITE" id="PS50850"/>
    </source>
</evidence>
<dbReference type="PANTHER" id="PTHR23501:SF200">
    <property type="entry name" value="TRANSPORTER, PUTATIVE (AFU_ORTHOLOGUE AFUA_3G01360)-RELATED"/>
    <property type="match status" value="1"/>
</dbReference>
<feature type="transmembrane region" description="Helical" evidence="8">
    <location>
        <begin position="223"/>
        <end position="248"/>
    </location>
</feature>
<feature type="domain" description="Major facilitator superfamily (MFS) profile" evidence="9">
    <location>
        <begin position="70"/>
        <end position="571"/>
    </location>
</feature>
<evidence type="ECO:0000313" key="11">
    <source>
        <dbReference type="Proteomes" id="UP000313359"/>
    </source>
</evidence>
<dbReference type="InterPro" id="IPR020846">
    <property type="entry name" value="MFS_dom"/>
</dbReference>
<feature type="transmembrane region" description="Helical" evidence="8">
    <location>
        <begin position="343"/>
        <end position="366"/>
    </location>
</feature>
<gene>
    <name evidence="10" type="ORF">L227DRAFT_496728</name>
</gene>
<feature type="transmembrane region" description="Helical" evidence="8">
    <location>
        <begin position="268"/>
        <end position="293"/>
    </location>
</feature>
<name>A0A5C2SLC1_9APHY</name>
<dbReference type="OrthoDB" id="2241241at2759"/>
<feature type="transmembrane region" description="Helical" evidence="8">
    <location>
        <begin position="409"/>
        <end position="428"/>
    </location>
</feature>
<feature type="transmembrane region" description="Helical" evidence="8">
    <location>
        <begin position="189"/>
        <end position="211"/>
    </location>
</feature>